<evidence type="ECO:0000256" key="1">
    <source>
        <dbReference type="ARBA" id="ARBA00005298"/>
    </source>
</evidence>
<organism evidence="4 7">
    <name type="scientific">Dinothrombium tinctorium</name>
    <dbReference type="NCBI Taxonomy" id="1965070"/>
    <lineage>
        <taxon>Eukaryota</taxon>
        <taxon>Metazoa</taxon>
        <taxon>Ecdysozoa</taxon>
        <taxon>Arthropoda</taxon>
        <taxon>Chelicerata</taxon>
        <taxon>Arachnida</taxon>
        <taxon>Acari</taxon>
        <taxon>Acariformes</taxon>
        <taxon>Trombidiformes</taxon>
        <taxon>Prostigmata</taxon>
        <taxon>Anystina</taxon>
        <taxon>Parasitengona</taxon>
        <taxon>Trombidioidea</taxon>
        <taxon>Trombidiidae</taxon>
        <taxon>Dinothrombium</taxon>
    </lineage>
</organism>
<dbReference type="AlphaFoldDB" id="A0A3S3QEK8"/>
<evidence type="ECO:0000313" key="4">
    <source>
        <dbReference type="EMBL" id="RWS07881.1"/>
    </source>
</evidence>
<evidence type="ECO:0000313" key="7">
    <source>
        <dbReference type="Proteomes" id="UP000285301"/>
    </source>
</evidence>
<dbReference type="InterPro" id="IPR050357">
    <property type="entry name" value="Arrestin_domain-protein"/>
</dbReference>
<dbReference type="Gene3D" id="2.60.40.640">
    <property type="match status" value="2"/>
</dbReference>
<keyword evidence="7" id="KW-1185">Reference proteome</keyword>
<protein>
    <submittedName>
        <fullName evidence="4">Arrestin domain-containing protein 3-like protein</fullName>
    </submittedName>
</protein>
<comment type="caution">
    <text evidence="4">The sequence shown here is derived from an EMBL/GenBank/DDBJ whole genome shotgun (WGS) entry which is preliminary data.</text>
</comment>
<proteinExistence type="inferred from homology"/>
<dbReference type="PANTHER" id="PTHR11188:SF144">
    <property type="entry name" value="ARRESTIN C-TERMINAL-LIKE DOMAIN-CONTAINING PROTEIN"/>
    <property type="match status" value="1"/>
</dbReference>
<dbReference type="InterPro" id="IPR014756">
    <property type="entry name" value="Ig_E-set"/>
</dbReference>
<evidence type="ECO:0000313" key="6">
    <source>
        <dbReference type="EMBL" id="RWS08337.1"/>
    </source>
</evidence>
<reference evidence="4 7" key="1">
    <citation type="journal article" date="2018" name="Gigascience">
        <title>Genomes of trombidid mites reveal novel predicted allergens and laterally-transferred genes associated with secondary metabolism.</title>
        <authorList>
            <person name="Dong X."/>
            <person name="Chaisiri K."/>
            <person name="Xia D."/>
            <person name="Armstrong S.D."/>
            <person name="Fang Y."/>
            <person name="Donnelly M.J."/>
            <person name="Kadowaki T."/>
            <person name="McGarry J.W."/>
            <person name="Darby A.C."/>
            <person name="Makepeace B.L."/>
        </authorList>
    </citation>
    <scope>NUCLEOTIDE SEQUENCE [LARGE SCALE GENOMIC DNA]</scope>
    <source>
        <strain evidence="4">UoL-WK</strain>
    </source>
</reference>
<evidence type="ECO:0000313" key="5">
    <source>
        <dbReference type="EMBL" id="RWS07886.1"/>
    </source>
</evidence>
<dbReference type="SMART" id="SM01017">
    <property type="entry name" value="Arrestin_C"/>
    <property type="match status" value="1"/>
</dbReference>
<dbReference type="Pfam" id="PF00339">
    <property type="entry name" value="Arrestin_N"/>
    <property type="match status" value="1"/>
</dbReference>
<dbReference type="EMBL" id="NCKU01003251">
    <property type="protein sequence ID" value="RWS07881.1"/>
    <property type="molecule type" value="Genomic_DNA"/>
</dbReference>
<name>A0A3S3QEK8_9ACAR</name>
<dbReference type="SUPFAM" id="SSF81296">
    <property type="entry name" value="E set domains"/>
    <property type="match status" value="2"/>
</dbReference>
<evidence type="ECO:0000313" key="3">
    <source>
        <dbReference type="EMBL" id="RWS03416.1"/>
    </source>
</evidence>
<dbReference type="Pfam" id="PF02752">
    <property type="entry name" value="Arrestin_C"/>
    <property type="match status" value="1"/>
</dbReference>
<dbReference type="EMBL" id="NCKU01003250">
    <property type="protein sequence ID" value="RWS07886.1"/>
    <property type="molecule type" value="Genomic_DNA"/>
</dbReference>
<dbReference type="InterPro" id="IPR011022">
    <property type="entry name" value="Arrestin_C-like"/>
</dbReference>
<gene>
    <name evidence="5" type="ORF">B4U79_16101</name>
    <name evidence="4" type="ORF">B4U79_16104</name>
    <name evidence="3" type="ORF">B4U79_16515</name>
    <name evidence="6" type="ORF">B4U79_17781</name>
</gene>
<dbReference type="OrthoDB" id="2333384at2759"/>
<dbReference type="GO" id="GO:0005737">
    <property type="term" value="C:cytoplasm"/>
    <property type="evidence" value="ECO:0007669"/>
    <property type="project" value="TreeGrafter"/>
</dbReference>
<dbReference type="Proteomes" id="UP000285301">
    <property type="component" value="Unassembled WGS sequence"/>
</dbReference>
<dbReference type="EMBL" id="NCKU01003017">
    <property type="protein sequence ID" value="RWS08337.1"/>
    <property type="molecule type" value="Genomic_DNA"/>
</dbReference>
<dbReference type="InterPro" id="IPR014752">
    <property type="entry name" value="Arrestin-like_C"/>
</dbReference>
<accession>A0A3S3QEK8</accession>
<dbReference type="InterPro" id="IPR011021">
    <property type="entry name" value="Arrestin-like_N"/>
</dbReference>
<feature type="domain" description="Arrestin C-terminal-like" evidence="2">
    <location>
        <begin position="186"/>
        <end position="314"/>
    </location>
</feature>
<reference evidence="4" key="2">
    <citation type="submission" date="2018-11" db="EMBL/GenBank/DDBJ databases">
        <title>Trombidioid mite genomics.</title>
        <authorList>
            <person name="Dong X."/>
        </authorList>
    </citation>
    <scope>NUCLEOTIDE SEQUENCE</scope>
    <source>
        <strain evidence="4">UoL-WK</strain>
    </source>
</reference>
<sequence length="321" mass="36276">MFSCIAGKTGTIINLDICFSQNDALIDYPIYTPGEIVDGYCVVHCSGKVNVDAIEARFLGCARANTYAHKEYRTQEIIYFNETQVIHDSSLGEEEEEAWLKDGMNHFKFSFCLPNNLPTSFSHFNGYIRYSVKATIIKTVFNEQVERFFTVHCPLDPSDCKPIAPLSKYVEAENFHSLCYSFRCCSNGTLTIEADTDKYVYSVGDVIKVNCLCRNLTSKIVKPEIKLVQYMKFTADHQEQKKEQEVSFDFTSPNLASNSIREFVAQIDIPKSVDDIPLSATITNCPLVQVTYCVVVALRKAKLQIPIVLENINLSETILTK</sequence>
<dbReference type="PANTHER" id="PTHR11188">
    <property type="entry name" value="ARRESTIN DOMAIN CONTAINING PROTEIN"/>
    <property type="match status" value="1"/>
</dbReference>
<dbReference type="STRING" id="1965070.A0A3S3QEK8"/>
<comment type="similarity">
    <text evidence="1">Belongs to the arrestin family.</text>
</comment>
<dbReference type="GO" id="GO:0015031">
    <property type="term" value="P:protein transport"/>
    <property type="evidence" value="ECO:0007669"/>
    <property type="project" value="TreeGrafter"/>
</dbReference>
<evidence type="ECO:0000259" key="2">
    <source>
        <dbReference type="SMART" id="SM01017"/>
    </source>
</evidence>
<dbReference type="EMBL" id="NCKU01006521">
    <property type="protein sequence ID" value="RWS03416.1"/>
    <property type="molecule type" value="Genomic_DNA"/>
</dbReference>